<dbReference type="Proteomes" id="UP000263900">
    <property type="component" value="Chromosome"/>
</dbReference>
<dbReference type="Gene3D" id="2.20.110.10">
    <property type="entry name" value="Histone H3 K4-specific methyltransferase SET7/9 N-terminal domain"/>
    <property type="match status" value="1"/>
</dbReference>
<dbReference type="OrthoDB" id="9812747at2"/>
<organism evidence="1 2">
    <name type="scientific">Paraflavitalea soli</name>
    <dbReference type="NCBI Taxonomy" id="2315862"/>
    <lineage>
        <taxon>Bacteria</taxon>
        <taxon>Pseudomonadati</taxon>
        <taxon>Bacteroidota</taxon>
        <taxon>Chitinophagia</taxon>
        <taxon>Chitinophagales</taxon>
        <taxon>Chitinophagaceae</taxon>
        <taxon>Paraflavitalea</taxon>
    </lineage>
</organism>
<keyword evidence="2" id="KW-1185">Reference proteome</keyword>
<reference evidence="1 2" key="1">
    <citation type="submission" date="2018-09" db="EMBL/GenBank/DDBJ databases">
        <title>Genome sequencing of strain 6GH32-13.</title>
        <authorList>
            <person name="Weon H.-Y."/>
            <person name="Heo J."/>
            <person name="Kwon S.-W."/>
        </authorList>
    </citation>
    <scope>NUCLEOTIDE SEQUENCE [LARGE SCALE GENOMIC DNA]</scope>
    <source>
        <strain evidence="1 2">5GH32-13</strain>
    </source>
</reference>
<dbReference type="Gene3D" id="3.90.930.1">
    <property type="match status" value="1"/>
</dbReference>
<proteinExistence type="predicted"/>
<gene>
    <name evidence="1" type="ORF">D3H65_18045</name>
</gene>
<dbReference type="RefSeq" id="WP_119051648.1">
    <property type="nucleotide sequence ID" value="NZ_CP032157.1"/>
</dbReference>
<dbReference type="InterPro" id="IPR011652">
    <property type="entry name" value="MORN_2"/>
</dbReference>
<evidence type="ECO:0000313" key="2">
    <source>
        <dbReference type="Proteomes" id="UP000263900"/>
    </source>
</evidence>
<accession>A0A3B7MPP0</accession>
<name>A0A3B7MPP0_9BACT</name>
<evidence type="ECO:0000313" key="1">
    <source>
        <dbReference type="EMBL" id="AXY75767.1"/>
    </source>
</evidence>
<sequence>MKIYVLIPTVWALLAVSHTKAQHNTPVASRSLLIPIGLHPPPHTTSSLIIDKKHRQQSLITAFTSNGDTLFAGGFKRGRLHGNWMSWYHPQQLCDSGRLVRNVPDGEWKSWYSNGSPRSIRTYSASMLLRIKDELPRRQSKATFFAITDIAKTDPSYAWQLLTPVYSYITLAMNAADPHLASPRSLEDRVEQNIQSGFHPYLPPFTECVHHGLYMNYYPDGKVKDSGLYANGLREGVWVEFLNSGAMRSTGAYHRGLRQDSWKYYTIAGKLIGVKTYNRRGKETASKRIKENE</sequence>
<dbReference type="EMBL" id="CP032157">
    <property type="protein sequence ID" value="AXY75767.1"/>
    <property type="molecule type" value="Genomic_DNA"/>
</dbReference>
<dbReference type="Pfam" id="PF07661">
    <property type="entry name" value="MORN_2"/>
    <property type="match status" value="2"/>
</dbReference>
<dbReference type="AlphaFoldDB" id="A0A3B7MPP0"/>
<protein>
    <submittedName>
        <fullName evidence="1">Uncharacterized protein</fullName>
    </submittedName>
</protein>
<dbReference type="SUPFAM" id="SSF82185">
    <property type="entry name" value="Histone H3 K4-specific methyltransferase SET7/9 N-terminal domain"/>
    <property type="match status" value="2"/>
</dbReference>
<dbReference type="KEGG" id="pseg:D3H65_18045"/>